<dbReference type="EMBL" id="MBFS01000583">
    <property type="protein sequence ID" value="PVV02155.1"/>
    <property type="molecule type" value="Genomic_DNA"/>
</dbReference>
<reference evidence="1 2" key="1">
    <citation type="journal article" date="2018" name="MBio">
        <title>Comparative Genomics Reveals the Core Gene Toolbox for the Fungus-Insect Symbiosis.</title>
        <authorList>
            <person name="Wang Y."/>
            <person name="Stata M."/>
            <person name="Wang W."/>
            <person name="Stajich J.E."/>
            <person name="White M.M."/>
            <person name="Moncalvo J.M."/>
        </authorList>
    </citation>
    <scope>NUCLEOTIDE SEQUENCE [LARGE SCALE GENOMIC DNA]</scope>
    <source>
        <strain evidence="1 2">SC-DP-2</strain>
    </source>
</reference>
<gene>
    <name evidence="1" type="ORF">BB560_003397</name>
</gene>
<dbReference type="Proteomes" id="UP000245609">
    <property type="component" value="Unassembled WGS sequence"/>
</dbReference>
<comment type="caution">
    <text evidence="1">The sequence shown here is derived from an EMBL/GenBank/DDBJ whole genome shotgun (WGS) entry which is preliminary data.</text>
</comment>
<protein>
    <submittedName>
        <fullName evidence="1">Uncharacterized protein</fullName>
    </submittedName>
</protein>
<proteinExistence type="predicted"/>
<keyword evidence="2" id="KW-1185">Reference proteome</keyword>
<organism evidence="1 2">
    <name type="scientific">Smittium megazygosporum</name>
    <dbReference type="NCBI Taxonomy" id="133381"/>
    <lineage>
        <taxon>Eukaryota</taxon>
        <taxon>Fungi</taxon>
        <taxon>Fungi incertae sedis</taxon>
        <taxon>Zoopagomycota</taxon>
        <taxon>Kickxellomycotina</taxon>
        <taxon>Harpellomycetes</taxon>
        <taxon>Harpellales</taxon>
        <taxon>Legeriomycetaceae</taxon>
        <taxon>Smittium</taxon>
    </lineage>
</organism>
<dbReference type="AlphaFoldDB" id="A0A2T9ZC54"/>
<evidence type="ECO:0000313" key="2">
    <source>
        <dbReference type="Proteomes" id="UP000245609"/>
    </source>
</evidence>
<evidence type="ECO:0000313" key="1">
    <source>
        <dbReference type="EMBL" id="PVV02155.1"/>
    </source>
</evidence>
<sequence length="145" mass="16821">MLLYAAFYNEHPLTFRIQTCSSDWVSQSVSYSQKYGTVDEKPAPISKHVSIPTIILNGSRYQFSEQSFLRPETRFLITLIYLRYMNAYKVYRSCFTTKVAFLDLDFRIKLKICSGFRFLAFGTGKVSRKFQKSNHSGILKQITIA</sequence>
<name>A0A2T9ZC54_9FUNG</name>
<accession>A0A2T9ZC54</accession>